<keyword evidence="2" id="KW-1185">Reference proteome</keyword>
<sequence>MDHIHIELVDTQTTINQHVKAQQILEEKITAFEDENKRFQSLLSEKEVALCKTKSKSKLSSPRVI</sequence>
<organism evidence="1 2">
    <name type="scientific">Dendrobium chrysotoxum</name>
    <name type="common">Orchid</name>
    <dbReference type="NCBI Taxonomy" id="161865"/>
    <lineage>
        <taxon>Eukaryota</taxon>
        <taxon>Viridiplantae</taxon>
        <taxon>Streptophyta</taxon>
        <taxon>Embryophyta</taxon>
        <taxon>Tracheophyta</taxon>
        <taxon>Spermatophyta</taxon>
        <taxon>Magnoliopsida</taxon>
        <taxon>Liliopsida</taxon>
        <taxon>Asparagales</taxon>
        <taxon>Orchidaceae</taxon>
        <taxon>Epidendroideae</taxon>
        <taxon>Malaxideae</taxon>
        <taxon>Dendrobiinae</taxon>
        <taxon>Dendrobium</taxon>
    </lineage>
</organism>
<evidence type="ECO:0000313" key="1">
    <source>
        <dbReference type="EMBL" id="KAH0455279.1"/>
    </source>
</evidence>
<reference evidence="1 2" key="1">
    <citation type="journal article" date="2021" name="Hortic Res">
        <title>Chromosome-scale assembly of the Dendrobium chrysotoxum genome enhances the understanding of orchid evolution.</title>
        <authorList>
            <person name="Zhang Y."/>
            <person name="Zhang G.Q."/>
            <person name="Zhang D."/>
            <person name="Liu X.D."/>
            <person name="Xu X.Y."/>
            <person name="Sun W.H."/>
            <person name="Yu X."/>
            <person name="Zhu X."/>
            <person name="Wang Z.W."/>
            <person name="Zhao X."/>
            <person name="Zhong W.Y."/>
            <person name="Chen H."/>
            <person name="Yin W.L."/>
            <person name="Huang T."/>
            <person name="Niu S.C."/>
            <person name="Liu Z.J."/>
        </authorList>
    </citation>
    <scope>NUCLEOTIDE SEQUENCE [LARGE SCALE GENOMIC DNA]</scope>
    <source>
        <strain evidence="1">Lindl</strain>
    </source>
</reference>
<dbReference type="Proteomes" id="UP000775213">
    <property type="component" value="Unassembled WGS sequence"/>
</dbReference>
<accession>A0AAV7G0A8</accession>
<proteinExistence type="predicted"/>
<dbReference type="AlphaFoldDB" id="A0AAV7G0A8"/>
<name>A0AAV7G0A8_DENCH</name>
<gene>
    <name evidence="1" type="ORF">IEQ34_015311</name>
</gene>
<protein>
    <submittedName>
        <fullName evidence="1">Uncharacterized protein</fullName>
    </submittedName>
</protein>
<evidence type="ECO:0000313" key="2">
    <source>
        <dbReference type="Proteomes" id="UP000775213"/>
    </source>
</evidence>
<comment type="caution">
    <text evidence="1">The sequence shown here is derived from an EMBL/GenBank/DDBJ whole genome shotgun (WGS) entry which is preliminary data.</text>
</comment>
<dbReference type="EMBL" id="JAGFBR010000014">
    <property type="protein sequence ID" value="KAH0455279.1"/>
    <property type="molecule type" value="Genomic_DNA"/>
</dbReference>